<dbReference type="RefSeq" id="WP_148521248.1">
    <property type="nucleotide sequence ID" value="NZ_JACYSN010000019.1"/>
</dbReference>
<evidence type="ECO:0000313" key="2">
    <source>
        <dbReference type="Proteomes" id="UP000323819"/>
    </source>
</evidence>
<proteinExistence type="predicted"/>
<sequence>MEHIFINVDEALFVPKVNLSLFEMVKKGGFHWPNGASCVTQECDGELLWWSADIEEVKTARKEASLDTGLMPLVGLGSQVHADYYLDNGREVVAKDWESAVVSVEQFKGAELCSNV</sequence>
<dbReference type="AlphaFoldDB" id="A0ABD7SRS3"/>
<organism evidence="1 2">
    <name type="scientific">Vibrio cholerae</name>
    <dbReference type="NCBI Taxonomy" id="666"/>
    <lineage>
        <taxon>Bacteria</taxon>
        <taxon>Pseudomonadati</taxon>
        <taxon>Pseudomonadota</taxon>
        <taxon>Gammaproteobacteria</taxon>
        <taxon>Vibrionales</taxon>
        <taxon>Vibrionaceae</taxon>
        <taxon>Vibrio</taxon>
    </lineage>
</organism>
<protein>
    <submittedName>
        <fullName evidence="1">Uncharacterized protein</fullName>
    </submittedName>
</protein>
<accession>A0ABD7SRS3</accession>
<dbReference type="Proteomes" id="UP000323819">
    <property type="component" value="Unassembled WGS sequence"/>
</dbReference>
<evidence type="ECO:0000313" key="1">
    <source>
        <dbReference type="EMBL" id="TXX67502.1"/>
    </source>
</evidence>
<reference evidence="1 2" key="1">
    <citation type="submission" date="2019-06" db="EMBL/GenBank/DDBJ databases">
        <title>Vibrio cholerae phylogeny based on whole-genome sequencing reveals genetic diversity and population strucutre.</title>
        <authorList>
            <person name="Zhiqiu Y."/>
            <person name="Bin L."/>
            <person name="Lingyan J."/>
        </authorList>
    </citation>
    <scope>NUCLEOTIDE SEQUENCE [LARGE SCALE GENOMIC DNA]</scope>
    <source>
        <strain evidence="1 2">N2814</strain>
    </source>
</reference>
<comment type="caution">
    <text evidence="1">The sequence shown here is derived from an EMBL/GenBank/DDBJ whole genome shotgun (WGS) entry which is preliminary data.</text>
</comment>
<name>A0ABD7SRS3_VIBCL</name>
<dbReference type="EMBL" id="VSIJ01000002">
    <property type="protein sequence ID" value="TXX67502.1"/>
    <property type="molecule type" value="Genomic_DNA"/>
</dbReference>
<gene>
    <name evidence="1" type="ORF">FXF03_00595</name>
</gene>